<keyword evidence="1" id="KW-0472">Membrane</keyword>
<feature type="transmembrane region" description="Helical" evidence="1">
    <location>
        <begin position="38"/>
        <end position="54"/>
    </location>
</feature>
<evidence type="ECO:0000313" key="2">
    <source>
        <dbReference type="EMBL" id="CAH2086266.1"/>
    </source>
</evidence>
<name>A0AAU9TGL8_EUPED</name>
<organism evidence="2 3">
    <name type="scientific">Euphydryas editha</name>
    <name type="common">Edith's checkerspot</name>
    <dbReference type="NCBI Taxonomy" id="104508"/>
    <lineage>
        <taxon>Eukaryota</taxon>
        <taxon>Metazoa</taxon>
        <taxon>Ecdysozoa</taxon>
        <taxon>Arthropoda</taxon>
        <taxon>Hexapoda</taxon>
        <taxon>Insecta</taxon>
        <taxon>Pterygota</taxon>
        <taxon>Neoptera</taxon>
        <taxon>Endopterygota</taxon>
        <taxon>Lepidoptera</taxon>
        <taxon>Glossata</taxon>
        <taxon>Ditrysia</taxon>
        <taxon>Papilionoidea</taxon>
        <taxon>Nymphalidae</taxon>
        <taxon>Nymphalinae</taxon>
        <taxon>Euphydryas</taxon>
    </lineage>
</organism>
<proteinExistence type="predicted"/>
<dbReference type="EMBL" id="CAKOGL010000005">
    <property type="protein sequence ID" value="CAH2086266.1"/>
    <property type="molecule type" value="Genomic_DNA"/>
</dbReference>
<keyword evidence="1" id="KW-1133">Transmembrane helix</keyword>
<comment type="caution">
    <text evidence="2">The sequence shown here is derived from an EMBL/GenBank/DDBJ whole genome shotgun (WGS) entry which is preliminary data.</text>
</comment>
<evidence type="ECO:0000313" key="3">
    <source>
        <dbReference type="Proteomes" id="UP001153954"/>
    </source>
</evidence>
<sequence>MTYWDVYRIGQYPYHIKSQLGVKTKQFVATIVGAQEKIIMKLFVCVFLMLLGVFSQARHIHPVKDSDELQNKMIFEEINDIETGPIDVLNLKPTRFVPINNVLFFKSFEPCEDGFKRDVLGICREVWD</sequence>
<keyword evidence="3" id="KW-1185">Reference proteome</keyword>
<accession>A0AAU9TGL8</accession>
<keyword evidence="1" id="KW-0812">Transmembrane</keyword>
<reference evidence="2" key="1">
    <citation type="submission" date="2022-03" db="EMBL/GenBank/DDBJ databases">
        <authorList>
            <person name="Tunstrom K."/>
        </authorList>
    </citation>
    <scope>NUCLEOTIDE SEQUENCE</scope>
</reference>
<evidence type="ECO:0000256" key="1">
    <source>
        <dbReference type="SAM" id="Phobius"/>
    </source>
</evidence>
<gene>
    <name evidence="2" type="ORF">EEDITHA_LOCUS2667</name>
</gene>
<protein>
    <submittedName>
        <fullName evidence="2">Uncharacterized protein</fullName>
    </submittedName>
</protein>
<dbReference type="Proteomes" id="UP001153954">
    <property type="component" value="Unassembled WGS sequence"/>
</dbReference>
<dbReference type="AlphaFoldDB" id="A0AAU9TGL8"/>